<dbReference type="Proteomes" id="UP000591626">
    <property type="component" value="Unassembled WGS sequence"/>
</dbReference>
<dbReference type="GO" id="GO:0005524">
    <property type="term" value="F:ATP binding"/>
    <property type="evidence" value="ECO:0007669"/>
    <property type="project" value="UniProtKB-KW"/>
</dbReference>
<keyword evidence="2" id="KW-0067">ATP-binding</keyword>
<gene>
    <name evidence="4" type="ORF">HC138_07615</name>
    <name evidence="5" type="ORF">I6L55_10265</name>
</gene>
<dbReference type="InterPro" id="IPR003812">
    <property type="entry name" value="Fido"/>
</dbReference>
<dbReference type="EMBL" id="CP077302">
    <property type="protein sequence ID" value="QXB18245.1"/>
    <property type="molecule type" value="Genomic_DNA"/>
</dbReference>
<dbReference type="InterPro" id="IPR040198">
    <property type="entry name" value="Fido_containing"/>
</dbReference>
<reference evidence="5 7" key="2">
    <citation type="submission" date="2021-06" db="EMBL/GenBank/DDBJ databases">
        <title>FDA dAtabase for Regulatory Grade micrObial Sequences (FDA-ARGOS): Supporting development and validation of Infectious Disease Dx tests.</title>
        <authorList>
            <person name="Sproer C."/>
            <person name="Gronow S."/>
            <person name="Severitt S."/>
            <person name="Schroder I."/>
            <person name="Tallon L."/>
            <person name="Sadzewicz L."/>
            <person name="Zhao X."/>
            <person name="Boylan J."/>
            <person name="Ott S."/>
            <person name="Bowen H."/>
            <person name="Vavikolanu K."/>
            <person name="Mehta A."/>
            <person name="Aluvathingal J."/>
            <person name="Nadendla S."/>
            <person name="Lowell S."/>
            <person name="Myers T."/>
            <person name="Yan Y."/>
        </authorList>
    </citation>
    <scope>NUCLEOTIDE SEQUENCE [LARGE SCALE GENOMIC DNA]</scope>
    <source>
        <strain evidence="5 7">FDAARGOS 1425</strain>
    </source>
</reference>
<name>A0AAP6XNR7_9CORY</name>
<dbReference type="RefSeq" id="WP_070422997.1">
    <property type="nucleotide sequence ID" value="NZ_CP047198.1"/>
</dbReference>
<feature type="active site" evidence="1">
    <location>
        <position position="141"/>
    </location>
</feature>
<dbReference type="Proteomes" id="UP000683520">
    <property type="component" value="Chromosome"/>
</dbReference>
<sequence>MGLDPGYGETPLDGDEMSALEPALLEHFDRIPDKLTIHSLEQQTLAVTRARVLEDIDNSELHLDEILTTSFLVELHRWLFDGIWTWSGAFRRTGLNIGVDPQFISTELHASFGNLGYQAEASLLTARQLGIATHAELVRIHPFTDGNGRVTRLMADLVFAASQGLPHTYEYDWDLDKSVYIDLLRTYDLNRDPTPLSSFIGVRKLG</sequence>
<dbReference type="SUPFAM" id="SSF140931">
    <property type="entry name" value="Fic-like"/>
    <property type="match status" value="1"/>
</dbReference>
<evidence type="ECO:0000313" key="7">
    <source>
        <dbReference type="Proteomes" id="UP000683520"/>
    </source>
</evidence>
<dbReference type="EMBL" id="JAAUVV010000013">
    <property type="protein sequence ID" value="NJJ04212.1"/>
    <property type="molecule type" value="Genomic_DNA"/>
</dbReference>
<dbReference type="PANTHER" id="PTHR13504:SF39">
    <property type="entry name" value="CELL FILAMENTATION PROTEIN"/>
    <property type="match status" value="1"/>
</dbReference>
<keyword evidence="7" id="KW-1185">Reference proteome</keyword>
<evidence type="ECO:0000259" key="3">
    <source>
        <dbReference type="PROSITE" id="PS51459"/>
    </source>
</evidence>
<dbReference type="Pfam" id="PF02661">
    <property type="entry name" value="Fic"/>
    <property type="match status" value="1"/>
</dbReference>
<feature type="domain" description="Fido" evidence="3">
    <location>
        <begin position="67"/>
        <end position="202"/>
    </location>
</feature>
<dbReference type="AlphaFoldDB" id="A0AAP6XNR7"/>
<evidence type="ECO:0000256" key="1">
    <source>
        <dbReference type="PIRSR" id="PIRSR640198-1"/>
    </source>
</evidence>
<evidence type="ECO:0000313" key="5">
    <source>
        <dbReference type="EMBL" id="QXB18245.1"/>
    </source>
</evidence>
<dbReference type="InterPro" id="IPR036597">
    <property type="entry name" value="Fido-like_dom_sf"/>
</dbReference>
<keyword evidence="2" id="KW-0547">Nucleotide-binding</keyword>
<organism evidence="4 6">
    <name type="scientific">Corynebacterium coyleae</name>
    <dbReference type="NCBI Taxonomy" id="53374"/>
    <lineage>
        <taxon>Bacteria</taxon>
        <taxon>Bacillati</taxon>
        <taxon>Actinomycetota</taxon>
        <taxon>Actinomycetes</taxon>
        <taxon>Mycobacteriales</taxon>
        <taxon>Corynebacteriaceae</taxon>
        <taxon>Corynebacterium</taxon>
    </lineage>
</organism>
<dbReference type="GeneID" id="92750568"/>
<evidence type="ECO:0000313" key="6">
    <source>
        <dbReference type="Proteomes" id="UP000591626"/>
    </source>
</evidence>
<protein>
    <submittedName>
        <fullName evidence="4">Cell filamentation protein Fic</fullName>
    </submittedName>
    <submittedName>
        <fullName evidence="5">Fic family protein</fullName>
    </submittedName>
</protein>
<dbReference type="PROSITE" id="PS51459">
    <property type="entry name" value="FIDO"/>
    <property type="match status" value="1"/>
</dbReference>
<reference evidence="4 6" key="1">
    <citation type="submission" date="2020-03" db="EMBL/GenBank/DDBJ databases">
        <title>Draft genome sequences of bacterial isolates from the female urobiome.</title>
        <authorList>
            <person name="Miller-Ensminger T."/>
            <person name="Wolfe A.J."/>
            <person name="Putonti C."/>
        </authorList>
    </citation>
    <scope>NUCLEOTIDE SEQUENCE [LARGE SCALE GENOMIC DNA]</scope>
    <source>
        <strain evidence="4 6">UMB8490</strain>
    </source>
</reference>
<feature type="binding site" evidence="2">
    <location>
        <begin position="145"/>
        <end position="152"/>
    </location>
    <ligand>
        <name>ATP</name>
        <dbReference type="ChEBI" id="CHEBI:30616"/>
    </ligand>
</feature>
<dbReference type="Gene3D" id="1.10.3290.10">
    <property type="entry name" value="Fido-like domain"/>
    <property type="match status" value="1"/>
</dbReference>
<dbReference type="PANTHER" id="PTHR13504">
    <property type="entry name" value="FIDO DOMAIN-CONTAINING PROTEIN DDB_G0283145"/>
    <property type="match status" value="1"/>
</dbReference>
<evidence type="ECO:0000313" key="4">
    <source>
        <dbReference type="EMBL" id="NJJ04212.1"/>
    </source>
</evidence>
<proteinExistence type="predicted"/>
<accession>A0AAP6XNR7</accession>
<evidence type="ECO:0000256" key="2">
    <source>
        <dbReference type="PIRSR" id="PIRSR640198-2"/>
    </source>
</evidence>